<dbReference type="Gene3D" id="1.10.357.10">
    <property type="entry name" value="Tetracycline Repressor, domain 2"/>
    <property type="match status" value="1"/>
</dbReference>
<dbReference type="SUPFAM" id="SSF48498">
    <property type="entry name" value="Tetracyclin repressor-like, C-terminal domain"/>
    <property type="match status" value="1"/>
</dbReference>
<keyword evidence="1" id="KW-1133">Transmembrane helix</keyword>
<keyword evidence="1" id="KW-0812">Transmembrane</keyword>
<dbReference type="InterPro" id="IPR036271">
    <property type="entry name" value="Tet_transcr_reg_TetR-rel_C_sf"/>
</dbReference>
<comment type="caution">
    <text evidence="2">The sequence shown here is derived from an EMBL/GenBank/DDBJ whole genome shotgun (WGS) entry which is preliminary data.</text>
</comment>
<sequence>METWLELNQKYPDYYRAIHFYENREVDFQDPDEITLALCREGKKSFQVSVMAIEEGIQDQSIREDIDVVSTVITLWGMVIGLNTIITKKEKYIKNYYKKTPAELVKEAYRFIQRSLKKRNKVT</sequence>
<keyword evidence="1" id="KW-0472">Membrane</keyword>
<proteinExistence type="predicted"/>
<accession>A0A0F9IZ96</accession>
<organism evidence="2">
    <name type="scientific">marine sediment metagenome</name>
    <dbReference type="NCBI Taxonomy" id="412755"/>
    <lineage>
        <taxon>unclassified sequences</taxon>
        <taxon>metagenomes</taxon>
        <taxon>ecological metagenomes</taxon>
    </lineage>
</organism>
<protein>
    <recommendedName>
        <fullName evidence="3">Tetracyclin repressor-like C-terminal domain-containing protein</fullName>
    </recommendedName>
</protein>
<feature type="transmembrane region" description="Helical" evidence="1">
    <location>
        <begin position="68"/>
        <end position="86"/>
    </location>
</feature>
<dbReference type="EMBL" id="LAZR01017785">
    <property type="protein sequence ID" value="KKL98970.1"/>
    <property type="molecule type" value="Genomic_DNA"/>
</dbReference>
<name>A0A0F9IZ96_9ZZZZ</name>
<dbReference type="AlphaFoldDB" id="A0A0F9IZ96"/>
<evidence type="ECO:0008006" key="3">
    <source>
        <dbReference type="Google" id="ProtNLM"/>
    </source>
</evidence>
<gene>
    <name evidence="2" type="ORF">LCGC14_1819060</name>
</gene>
<reference evidence="2" key="1">
    <citation type="journal article" date="2015" name="Nature">
        <title>Complex archaea that bridge the gap between prokaryotes and eukaryotes.</title>
        <authorList>
            <person name="Spang A."/>
            <person name="Saw J.H."/>
            <person name="Jorgensen S.L."/>
            <person name="Zaremba-Niedzwiedzka K."/>
            <person name="Martijn J."/>
            <person name="Lind A.E."/>
            <person name="van Eijk R."/>
            <person name="Schleper C."/>
            <person name="Guy L."/>
            <person name="Ettema T.J."/>
        </authorList>
    </citation>
    <scope>NUCLEOTIDE SEQUENCE</scope>
</reference>
<evidence type="ECO:0000313" key="2">
    <source>
        <dbReference type="EMBL" id="KKL98970.1"/>
    </source>
</evidence>
<evidence type="ECO:0000256" key="1">
    <source>
        <dbReference type="SAM" id="Phobius"/>
    </source>
</evidence>